<feature type="transmembrane region" description="Helical" evidence="6">
    <location>
        <begin position="153"/>
        <end position="176"/>
    </location>
</feature>
<evidence type="ECO:0000256" key="2">
    <source>
        <dbReference type="ARBA" id="ARBA00022448"/>
    </source>
</evidence>
<keyword evidence="4 6" id="KW-1133">Transmembrane helix</keyword>
<accession>A0ABW2EN81</accession>
<keyword evidence="5 6" id="KW-0472">Membrane</keyword>
<dbReference type="InterPro" id="IPR000515">
    <property type="entry name" value="MetI-like"/>
</dbReference>
<organism evidence="8 9">
    <name type="scientific">Halobacillus seohaensis</name>
    <dbReference type="NCBI Taxonomy" id="447421"/>
    <lineage>
        <taxon>Bacteria</taxon>
        <taxon>Bacillati</taxon>
        <taxon>Bacillota</taxon>
        <taxon>Bacilli</taxon>
        <taxon>Bacillales</taxon>
        <taxon>Bacillaceae</taxon>
        <taxon>Halobacillus</taxon>
    </lineage>
</organism>
<feature type="domain" description="ABC transmembrane type-1" evidence="7">
    <location>
        <begin position="54"/>
        <end position="273"/>
    </location>
</feature>
<evidence type="ECO:0000259" key="7">
    <source>
        <dbReference type="PROSITE" id="PS50928"/>
    </source>
</evidence>
<dbReference type="SUPFAM" id="SSF161098">
    <property type="entry name" value="MetI-like"/>
    <property type="match status" value="1"/>
</dbReference>
<proteinExistence type="inferred from homology"/>
<feature type="transmembrane region" description="Helical" evidence="6">
    <location>
        <begin position="54"/>
        <end position="79"/>
    </location>
</feature>
<evidence type="ECO:0000256" key="4">
    <source>
        <dbReference type="ARBA" id="ARBA00022989"/>
    </source>
</evidence>
<dbReference type="CDD" id="cd06261">
    <property type="entry name" value="TM_PBP2"/>
    <property type="match status" value="1"/>
</dbReference>
<dbReference type="InterPro" id="IPR035906">
    <property type="entry name" value="MetI-like_sf"/>
</dbReference>
<keyword evidence="2 6" id="KW-0813">Transport</keyword>
<evidence type="ECO:0000313" key="8">
    <source>
        <dbReference type="EMBL" id="MFC7063658.1"/>
    </source>
</evidence>
<keyword evidence="9" id="KW-1185">Reference proteome</keyword>
<evidence type="ECO:0000313" key="9">
    <source>
        <dbReference type="Proteomes" id="UP001596410"/>
    </source>
</evidence>
<name>A0ABW2EN81_9BACI</name>
<feature type="transmembrane region" description="Helical" evidence="6">
    <location>
        <begin position="196"/>
        <end position="215"/>
    </location>
</feature>
<feature type="transmembrane region" description="Helical" evidence="6">
    <location>
        <begin position="9"/>
        <end position="31"/>
    </location>
</feature>
<dbReference type="PANTHER" id="PTHR43759:SF1">
    <property type="entry name" value="GLUCOSE IMPORT SYSTEM PERMEASE PROTEIN GLCT"/>
    <property type="match status" value="1"/>
</dbReference>
<reference evidence="9" key="1">
    <citation type="journal article" date="2019" name="Int. J. Syst. Evol. Microbiol.">
        <title>The Global Catalogue of Microorganisms (GCM) 10K type strain sequencing project: providing services to taxonomists for standard genome sequencing and annotation.</title>
        <authorList>
            <consortium name="The Broad Institute Genomics Platform"/>
            <consortium name="The Broad Institute Genome Sequencing Center for Infectious Disease"/>
            <person name="Wu L."/>
            <person name="Ma J."/>
        </authorList>
    </citation>
    <scope>NUCLEOTIDE SEQUENCE [LARGE SCALE GENOMIC DNA]</scope>
    <source>
        <strain evidence="9">CGMCC 4.1621</strain>
    </source>
</reference>
<dbReference type="InterPro" id="IPR052730">
    <property type="entry name" value="Sugar_ABC_transporter"/>
</dbReference>
<comment type="caution">
    <text evidence="8">The sequence shown here is derived from an EMBL/GenBank/DDBJ whole genome shotgun (WGS) entry which is preliminary data.</text>
</comment>
<dbReference type="RefSeq" id="WP_204711083.1">
    <property type="nucleotide sequence ID" value="NZ_JBHSZV010000051.1"/>
</dbReference>
<comment type="subcellular location">
    <subcellularLocation>
        <location evidence="6">Cell membrane</location>
        <topology evidence="6">Multi-pass membrane protein</topology>
    </subcellularLocation>
    <subcellularLocation>
        <location evidence="1">Membrane</location>
        <topology evidence="1">Multi-pass membrane protein</topology>
    </subcellularLocation>
</comment>
<dbReference type="PANTHER" id="PTHR43759">
    <property type="entry name" value="TREHALOSE TRANSPORT SYSTEM PERMEASE PROTEIN SUGA"/>
    <property type="match status" value="1"/>
</dbReference>
<protein>
    <submittedName>
        <fullName evidence="8">ABC transporter permease</fullName>
    </submittedName>
</protein>
<evidence type="ECO:0000256" key="1">
    <source>
        <dbReference type="ARBA" id="ARBA00004141"/>
    </source>
</evidence>
<feature type="transmembrane region" description="Helical" evidence="6">
    <location>
        <begin position="252"/>
        <end position="273"/>
    </location>
</feature>
<keyword evidence="3 6" id="KW-0812">Transmembrane</keyword>
<evidence type="ECO:0000256" key="6">
    <source>
        <dbReference type="RuleBase" id="RU363032"/>
    </source>
</evidence>
<dbReference type="PROSITE" id="PS50928">
    <property type="entry name" value="ABC_TM1"/>
    <property type="match status" value="1"/>
</dbReference>
<evidence type="ECO:0000256" key="5">
    <source>
        <dbReference type="ARBA" id="ARBA00023136"/>
    </source>
</evidence>
<dbReference type="EMBL" id="JBHSZV010000051">
    <property type="protein sequence ID" value="MFC7063658.1"/>
    <property type="molecule type" value="Genomic_DNA"/>
</dbReference>
<comment type="similarity">
    <text evidence="6">Belongs to the binding-protein-dependent transport system permease family.</text>
</comment>
<dbReference type="Proteomes" id="UP001596410">
    <property type="component" value="Unassembled WGS sequence"/>
</dbReference>
<dbReference type="Pfam" id="PF00528">
    <property type="entry name" value="BPD_transp_1"/>
    <property type="match status" value="1"/>
</dbReference>
<dbReference type="Gene3D" id="1.10.3720.10">
    <property type="entry name" value="MetI-like"/>
    <property type="match status" value="1"/>
</dbReference>
<gene>
    <name evidence="8" type="ORF">ACFQIC_17755</name>
</gene>
<evidence type="ECO:0000256" key="3">
    <source>
        <dbReference type="ARBA" id="ARBA00022692"/>
    </source>
</evidence>
<sequence length="285" mass="32752">MKLFKNNPWILLFPSLLFMIIPMYGLAIAVLESTTGTMGFTLASYRQLLESDRFLSSILFSLRTSFIATILALLVGLIITRSFSHYLERNLPRLSLWLPMIFPHFVWGYVIILIFSETGLFAQMFVSMGLIANTGDFPILTRDSAGMGILLTYIWKEVPFVVLMLFPVYSAIPQSYYDLVETLGGNRWEQFKTVDWPHIQSVLIETFFIIFAFTLTAYEVPALIGTNFPEMVSVLSYQWFYSGSWDDRPLAFAAMTSISLFITLTAFLGYMYLNRKRLRAMRGRL</sequence>